<proteinExistence type="predicted"/>
<organism evidence="9 10">
    <name type="scientific">Thalassotalea marina</name>
    <dbReference type="NCBI Taxonomy" id="1673741"/>
    <lineage>
        <taxon>Bacteria</taxon>
        <taxon>Pseudomonadati</taxon>
        <taxon>Pseudomonadota</taxon>
        <taxon>Gammaproteobacteria</taxon>
        <taxon>Alteromonadales</taxon>
        <taxon>Colwelliaceae</taxon>
        <taxon>Thalassotalea</taxon>
    </lineage>
</organism>
<keyword evidence="5 7" id="KW-1133">Transmembrane helix</keyword>
<feature type="transmembrane region" description="Helical" evidence="7">
    <location>
        <begin position="504"/>
        <end position="523"/>
    </location>
</feature>
<evidence type="ECO:0000313" key="9">
    <source>
        <dbReference type="EMBL" id="GHG07511.1"/>
    </source>
</evidence>
<feature type="transmembrane region" description="Helical" evidence="7">
    <location>
        <begin position="627"/>
        <end position="647"/>
    </location>
</feature>
<dbReference type="GO" id="GO:0005886">
    <property type="term" value="C:plasma membrane"/>
    <property type="evidence" value="ECO:0007669"/>
    <property type="project" value="TreeGrafter"/>
</dbReference>
<comment type="subcellular location">
    <subcellularLocation>
        <location evidence="1">Membrane</location>
        <topology evidence="1">Multi-pass membrane protein</topology>
    </subcellularLocation>
</comment>
<dbReference type="PANTHER" id="PTHR43652">
    <property type="entry name" value="BASIC AMINO ACID ANTIPORTER YFCC-RELATED"/>
    <property type="match status" value="1"/>
</dbReference>
<feature type="transmembrane region" description="Helical" evidence="7">
    <location>
        <begin position="233"/>
        <end position="252"/>
    </location>
</feature>
<feature type="transmembrane region" description="Helical" evidence="7">
    <location>
        <begin position="589"/>
        <end position="607"/>
    </location>
</feature>
<dbReference type="GO" id="GO:0008324">
    <property type="term" value="F:monoatomic cation transmembrane transporter activity"/>
    <property type="evidence" value="ECO:0007669"/>
    <property type="project" value="InterPro"/>
</dbReference>
<evidence type="ECO:0000256" key="4">
    <source>
        <dbReference type="ARBA" id="ARBA00022737"/>
    </source>
</evidence>
<evidence type="ECO:0000256" key="3">
    <source>
        <dbReference type="ARBA" id="ARBA00022692"/>
    </source>
</evidence>
<protein>
    <submittedName>
        <fullName evidence="9">Sodium:sulfate symporter</fullName>
    </submittedName>
</protein>
<keyword evidence="4" id="KW-0677">Repeat</keyword>
<dbReference type="PROSITE" id="PS51202">
    <property type="entry name" value="RCK_C"/>
    <property type="match status" value="2"/>
</dbReference>
<feature type="transmembrane region" description="Helical" evidence="7">
    <location>
        <begin position="459"/>
        <end position="492"/>
    </location>
</feature>
<dbReference type="InterPro" id="IPR051679">
    <property type="entry name" value="DASS-Related_Transporters"/>
</dbReference>
<feature type="transmembrane region" description="Helical" evidence="7">
    <location>
        <begin position="112"/>
        <end position="132"/>
    </location>
</feature>
<dbReference type="InterPro" id="IPR006037">
    <property type="entry name" value="RCK_C"/>
</dbReference>
<dbReference type="Proteomes" id="UP000623842">
    <property type="component" value="Unassembled WGS sequence"/>
</dbReference>
<feature type="transmembrane region" description="Helical" evidence="7">
    <location>
        <begin position="535"/>
        <end position="558"/>
    </location>
</feature>
<keyword evidence="3 7" id="KW-0812">Transmembrane</keyword>
<feature type="transmembrane region" description="Helical" evidence="7">
    <location>
        <begin position="197"/>
        <end position="221"/>
    </location>
</feature>
<feature type="domain" description="RCK C-terminal" evidence="8">
    <location>
        <begin position="355"/>
        <end position="442"/>
    </location>
</feature>
<feature type="transmembrane region" description="Helical" evidence="7">
    <location>
        <begin position="144"/>
        <end position="163"/>
    </location>
</feature>
<dbReference type="GO" id="GO:0006813">
    <property type="term" value="P:potassium ion transport"/>
    <property type="evidence" value="ECO:0007669"/>
    <property type="project" value="InterPro"/>
</dbReference>
<evidence type="ECO:0000256" key="5">
    <source>
        <dbReference type="ARBA" id="ARBA00022989"/>
    </source>
</evidence>
<dbReference type="InterPro" id="IPR004680">
    <property type="entry name" value="Cit_transptr-like_dom"/>
</dbReference>
<keyword evidence="10" id="KW-1185">Reference proteome</keyword>
<comment type="caution">
    <text evidence="9">The sequence shown here is derived from an EMBL/GenBank/DDBJ whole genome shotgun (WGS) entry which is preliminary data.</text>
</comment>
<keyword evidence="6 7" id="KW-0472">Membrane</keyword>
<evidence type="ECO:0000256" key="7">
    <source>
        <dbReference type="SAM" id="Phobius"/>
    </source>
</evidence>
<dbReference type="PANTHER" id="PTHR43652:SF2">
    <property type="entry name" value="BASIC AMINO ACID ANTIPORTER YFCC-RELATED"/>
    <property type="match status" value="1"/>
</dbReference>
<dbReference type="EMBL" id="BNCK01000015">
    <property type="protein sequence ID" value="GHG07511.1"/>
    <property type="molecule type" value="Genomic_DNA"/>
</dbReference>
<sequence>MRGFFLAEANEFFKKFNLQILVNFSECALIEIKSFRVHNLNIPDLPNYHALAMLVITVLALYLFRRDDIPLETSSLAVLAVLSLIFAIFPFYQDGVHFEPSSLFLGFGHEALVTVCCLMIIGQGLVATGALEPIGRYLAKLWKLSPTLSLLLTLILAAALSAFVNNTPIVVLLLPILISVSLRTNTDSSPMLLPMGLATLVGGMTTTIGTSTNLLVVSVAQNMGVAQFGLFDFAKPALIAGAVAIFYLWVIAPKLLPKRDASLPDTSPRLFGAYLNINEESIANGKTVSEIMALTDGQIRIESIQRSKDKRNIMPLPDTCITAGDRLQVQDTPAQLKEFESVLGATLFSGLHKVDDEHPLKAEKQTLAELVIITGSGVVGRTLKQANFIQNYGISVIALHRAGKALEMGRRSIGKVPLMIGDVLLVQGEEEQIRQLKSKQGLLVIDGAEPLPQTSKAPIALGVLFTVVVSAAVGIVPIEISSVCGVLALLLTRCLDWQQVSSALSTQVILIVAASLALGAAMMQTGGAEYIAQMFVAASSSLPPGGVLAALMLLLAILTNIVSNNAAAVIGTPIAISVASQLNLPAEPFILAVLFGANLSYATPMAYKTNLLVMNAGGYQFSDFIRVGIPLIILMWLTLSFLLNWLYL</sequence>
<dbReference type="Gene3D" id="3.30.70.1450">
    <property type="entry name" value="Regulator of K+ conductance, C-terminal domain"/>
    <property type="match status" value="2"/>
</dbReference>
<dbReference type="InterPro" id="IPR036721">
    <property type="entry name" value="RCK_C_sf"/>
</dbReference>
<reference evidence="9" key="2">
    <citation type="submission" date="2020-09" db="EMBL/GenBank/DDBJ databases">
        <authorList>
            <person name="Sun Q."/>
            <person name="Kim S."/>
        </authorList>
    </citation>
    <scope>NUCLEOTIDE SEQUENCE</scope>
    <source>
        <strain evidence="9">KCTC 42731</strain>
    </source>
</reference>
<evidence type="ECO:0000256" key="6">
    <source>
        <dbReference type="ARBA" id="ARBA00023136"/>
    </source>
</evidence>
<feature type="transmembrane region" description="Helical" evidence="7">
    <location>
        <begin position="76"/>
        <end position="92"/>
    </location>
</feature>
<feature type="transmembrane region" description="Helical" evidence="7">
    <location>
        <begin position="48"/>
        <end position="64"/>
    </location>
</feature>
<evidence type="ECO:0000313" key="10">
    <source>
        <dbReference type="Proteomes" id="UP000623842"/>
    </source>
</evidence>
<reference evidence="9" key="1">
    <citation type="journal article" date="2014" name="Int. J. Syst. Evol. Microbiol.">
        <title>Complete genome sequence of Corynebacterium casei LMG S-19264T (=DSM 44701T), isolated from a smear-ripened cheese.</title>
        <authorList>
            <consortium name="US DOE Joint Genome Institute (JGI-PGF)"/>
            <person name="Walter F."/>
            <person name="Albersmeier A."/>
            <person name="Kalinowski J."/>
            <person name="Ruckert C."/>
        </authorList>
    </citation>
    <scope>NUCLEOTIDE SEQUENCE</scope>
    <source>
        <strain evidence="9">KCTC 42731</strain>
    </source>
</reference>
<name>A0A919BRH0_9GAMM</name>
<gene>
    <name evidence="9" type="ORF">GCM10017161_41480</name>
</gene>
<accession>A0A919BRH0</accession>
<dbReference type="AlphaFoldDB" id="A0A919BRH0"/>
<dbReference type="SUPFAM" id="SSF116726">
    <property type="entry name" value="TrkA C-terminal domain-like"/>
    <property type="match status" value="2"/>
</dbReference>
<dbReference type="Pfam" id="PF03600">
    <property type="entry name" value="CitMHS"/>
    <property type="match status" value="1"/>
</dbReference>
<evidence type="ECO:0000256" key="2">
    <source>
        <dbReference type="ARBA" id="ARBA00022448"/>
    </source>
</evidence>
<feature type="domain" description="RCK C-terminal" evidence="8">
    <location>
        <begin position="260"/>
        <end position="345"/>
    </location>
</feature>
<evidence type="ECO:0000259" key="8">
    <source>
        <dbReference type="PROSITE" id="PS51202"/>
    </source>
</evidence>
<evidence type="ECO:0000256" key="1">
    <source>
        <dbReference type="ARBA" id="ARBA00004141"/>
    </source>
</evidence>
<keyword evidence="2" id="KW-0813">Transport</keyword>
<dbReference type="Pfam" id="PF02080">
    <property type="entry name" value="TrkA_C"/>
    <property type="match status" value="2"/>
</dbReference>